<dbReference type="AlphaFoldDB" id="A0AA40GEU8"/>
<comment type="caution">
    <text evidence="2">The sequence shown here is derived from an EMBL/GenBank/DDBJ whole genome shotgun (WGS) entry which is preliminary data.</text>
</comment>
<dbReference type="Proteomes" id="UP001177670">
    <property type="component" value="Unassembled WGS sequence"/>
</dbReference>
<organism evidence="2 3">
    <name type="scientific">Melipona bicolor</name>
    <dbReference type="NCBI Taxonomy" id="60889"/>
    <lineage>
        <taxon>Eukaryota</taxon>
        <taxon>Metazoa</taxon>
        <taxon>Ecdysozoa</taxon>
        <taxon>Arthropoda</taxon>
        <taxon>Hexapoda</taxon>
        <taxon>Insecta</taxon>
        <taxon>Pterygota</taxon>
        <taxon>Neoptera</taxon>
        <taxon>Endopterygota</taxon>
        <taxon>Hymenoptera</taxon>
        <taxon>Apocrita</taxon>
        <taxon>Aculeata</taxon>
        <taxon>Apoidea</taxon>
        <taxon>Anthophila</taxon>
        <taxon>Apidae</taxon>
        <taxon>Melipona</taxon>
    </lineage>
</organism>
<evidence type="ECO:0000256" key="1">
    <source>
        <dbReference type="SAM" id="MobiDB-lite"/>
    </source>
</evidence>
<feature type="compositionally biased region" description="Polar residues" evidence="1">
    <location>
        <begin position="1"/>
        <end position="10"/>
    </location>
</feature>
<gene>
    <name evidence="2" type="ORF">K0M31_000437</name>
</gene>
<proteinExistence type="predicted"/>
<feature type="compositionally biased region" description="Polar residues" evidence="1">
    <location>
        <begin position="25"/>
        <end position="35"/>
    </location>
</feature>
<keyword evidence="3" id="KW-1185">Reference proteome</keyword>
<accession>A0AA40GEU8</accession>
<feature type="compositionally biased region" description="Pro residues" evidence="1">
    <location>
        <begin position="14"/>
        <end position="23"/>
    </location>
</feature>
<dbReference type="EMBL" id="JAHYIQ010000001">
    <property type="protein sequence ID" value="KAK1135865.1"/>
    <property type="molecule type" value="Genomic_DNA"/>
</dbReference>
<name>A0AA40GEU8_9HYME</name>
<reference evidence="2" key="1">
    <citation type="submission" date="2021-10" db="EMBL/GenBank/DDBJ databases">
        <title>Melipona bicolor Genome sequencing and assembly.</title>
        <authorList>
            <person name="Araujo N.S."/>
            <person name="Arias M.C."/>
        </authorList>
    </citation>
    <scope>NUCLEOTIDE SEQUENCE</scope>
    <source>
        <strain evidence="2">USP_2M_L1-L4_2017</strain>
        <tissue evidence="2">Whole body</tissue>
    </source>
</reference>
<evidence type="ECO:0000313" key="2">
    <source>
        <dbReference type="EMBL" id="KAK1135865.1"/>
    </source>
</evidence>
<evidence type="ECO:0000313" key="3">
    <source>
        <dbReference type="Proteomes" id="UP001177670"/>
    </source>
</evidence>
<sequence length="58" mass="6530">MNCSRSNQLQKEPPSQPISPPSQPDHFTSRNNTQHPLPAKRLHVTSSKQVAAPQNPRY</sequence>
<protein>
    <submittedName>
        <fullName evidence="2">Uncharacterized protein</fullName>
    </submittedName>
</protein>
<feature type="region of interest" description="Disordered" evidence="1">
    <location>
        <begin position="1"/>
        <end position="58"/>
    </location>
</feature>